<gene>
    <name evidence="6" type="ORF">SAMN05216272_10645</name>
</gene>
<dbReference type="InterPro" id="IPR001610">
    <property type="entry name" value="PAC"/>
</dbReference>
<feature type="domain" description="PAC" evidence="5">
    <location>
        <begin position="79"/>
        <end position="131"/>
    </location>
</feature>
<dbReference type="Gene3D" id="3.30.450.20">
    <property type="entry name" value="PAS domain"/>
    <property type="match status" value="1"/>
</dbReference>
<evidence type="ECO:0000313" key="6">
    <source>
        <dbReference type="EMBL" id="SDI14247.1"/>
    </source>
</evidence>
<dbReference type="InterPro" id="IPR000700">
    <property type="entry name" value="PAS-assoc_C"/>
</dbReference>
<keyword evidence="2" id="KW-0288">FMN</keyword>
<dbReference type="Proteomes" id="UP000199636">
    <property type="component" value="Unassembled WGS sequence"/>
</dbReference>
<evidence type="ECO:0000313" key="7">
    <source>
        <dbReference type="Proteomes" id="UP000199636"/>
    </source>
</evidence>
<dbReference type="Pfam" id="PF13426">
    <property type="entry name" value="PAS_9"/>
    <property type="match status" value="1"/>
</dbReference>
<keyword evidence="1" id="KW-0285">Flavoprotein</keyword>
<evidence type="ECO:0000256" key="1">
    <source>
        <dbReference type="ARBA" id="ARBA00022630"/>
    </source>
</evidence>
<proteinExistence type="predicted"/>
<dbReference type="PROSITE" id="PS50113">
    <property type="entry name" value="PAC"/>
    <property type="match status" value="1"/>
</dbReference>
<dbReference type="InterPro" id="IPR035965">
    <property type="entry name" value="PAS-like_dom_sf"/>
</dbReference>
<dbReference type="PROSITE" id="PS50112">
    <property type="entry name" value="PAS"/>
    <property type="match status" value="1"/>
</dbReference>
<dbReference type="EMBL" id="FNDS01000006">
    <property type="protein sequence ID" value="SDI14247.1"/>
    <property type="molecule type" value="Genomic_DNA"/>
</dbReference>
<accession>A0A1G8I5Y4</accession>
<dbReference type="SMART" id="SM00086">
    <property type="entry name" value="PAC"/>
    <property type="match status" value="1"/>
</dbReference>
<sequence length="148" mass="16568">MINAKLLQLVVEASNDGIVVAEQEGDDNILIYANPAFERLTGYAVDDILYRDCRFLQGEDRDQPGLAAIREAIHAGRPCRQIVRNYRKDGSLFWNELSITPVFNEADQLTYFIGIQRNVTAEVEATQRVSELEAEVAELKRRLAAAGA</sequence>
<dbReference type="InterPro" id="IPR000014">
    <property type="entry name" value="PAS"/>
</dbReference>
<dbReference type="SUPFAM" id="SSF55785">
    <property type="entry name" value="PYP-like sensor domain (PAS domain)"/>
    <property type="match status" value="1"/>
</dbReference>
<dbReference type="AlphaFoldDB" id="A0A1G8I5Y4"/>
<evidence type="ECO:0000259" key="4">
    <source>
        <dbReference type="PROSITE" id="PS50112"/>
    </source>
</evidence>
<dbReference type="CDD" id="cd00130">
    <property type="entry name" value="PAS"/>
    <property type="match status" value="1"/>
</dbReference>
<evidence type="ECO:0000256" key="2">
    <source>
        <dbReference type="ARBA" id="ARBA00022643"/>
    </source>
</evidence>
<keyword evidence="7" id="KW-1185">Reference proteome</keyword>
<organism evidence="6 7">
    <name type="scientific">Pseudomonas panipatensis</name>
    <dbReference type="NCBI Taxonomy" id="428992"/>
    <lineage>
        <taxon>Bacteria</taxon>
        <taxon>Pseudomonadati</taxon>
        <taxon>Pseudomonadota</taxon>
        <taxon>Gammaproteobacteria</taxon>
        <taxon>Pseudomonadales</taxon>
        <taxon>Pseudomonadaceae</taxon>
        <taxon>Pseudomonas</taxon>
    </lineage>
</organism>
<dbReference type="PANTHER" id="PTHR47429:SF2">
    <property type="entry name" value="PROTEIN TWIN LOV 1"/>
    <property type="match status" value="1"/>
</dbReference>
<feature type="domain" description="PAS" evidence="4">
    <location>
        <begin position="3"/>
        <end position="76"/>
    </location>
</feature>
<keyword evidence="3" id="KW-0157">Chromophore</keyword>
<dbReference type="OrthoDB" id="7991996at2"/>
<evidence type="ECO:0000259" key="5">
    <source>
        <dbReference type="PROSITE" id="PS50113"/>
    </source>
</evidence>
<dbReference type="RefSeq" id="WP_090263462.1">
    <property type="nucleotide sequence ID" value="NZ_FNDS01000006.1"/>
</dbReference>
<dbReference type="SMART" id="SM00091">
    <property type="entry name" value="PAS"/>
    <property type="match status" value="1"/>
</dbReference>
<dbReference type="PANTHER" id="PTHR47429">
    <property type="entry name" value="PROTEIN TWIN LOV 1"/>
    <property type="match status" value="1"/>
</dbReference>
<protein>
    <submittedName>
        <fullName evidence="6">PAS domain S-box-containing protein</fullName>
    </submittedName>
</protein>
<evidence type="ECO:0000256" key="3">
    <source>
        <dbReference type="ARBA" id="ARBA00022991"/>
    </source>
</evidence>
<name>A0A1G8I5Y4_9PSED</name>
<reference evidence="7" key="1">
    <citation type="submission" date="2016-10" db="EMBL/GenBank/DDBJ databases">
        <authorList>
            <person name="Varghese N."/>
            <person name="Submissions S."/>
        </authorList>
    </citation>
    <scope>NUCLEOTIDE SEQUENCE [LARGE SCALE GENOMIC DNA]</scope>
    <source>
        <strain evidence="7">CCM 7469</strain>
    </source>
</reference>
<dbReference type="STRING" id="428992.SAMN05216272_10645"/>
<dbReference type="NCBIfam" id="TIGR00229">
    <property type="entry name" value="sensory_box"/>
    <property type="match status" value="1"/>
</dbReference>